<proteinExistence type="predicted"/>
<evidence type="ECO:0000313" key="1">
    <source>
        <dbReference type="EMBL" id="QSV12520.1"/>
    </source>
</evidence>
<gene>
    <name evidence="1" type="ORF">AWR26_24865</name>
</gene>
<accession>A0ABX7PYG0</accession>
<dbReference type="InterPro" id="IPR009954">
    <property type="entry name" value="DUF1482"/>
</dbReference>
<evidence type="ECO:0000313" key="2">
    <source>
        <dbReference type="Proteomes" id="UP000078227"/>
    </source>
</evidence>
<dbReference type="Pfam" id="PF07358">
    <property type="entry name" value="DUF1482"/>
    <property type="match status" value="1"/>
</dbReference>
<sequence length="61" mass="6648">MNTLFYLVISVCSITGECFDAPLGLYPSEADCRSAAAEQAVQGECLPYRKMADDQQPAVKM</sequence>
<dbReference type="RefSeq" id="WP_007371408.1">
    <property type="nucleotide sequence ID" value="NZ_CP014007.2"/>
</dbReference>
<organism evidence="1 2">
    <name type="scientific">Kosakonia oryzae</name>
    <dbReference type="NCBI Taxonomy" id="497725"/>
    <lineage>
        <taxon>Bacteria</taxon>
        <taxon>Pseudomonadati</taxon>
        <taxon>Pseudomonadota</taxon>
        <taxon>Gammaproteobacteria</taxon>
        <taxon>Enterobacterales</taxon>
        <taxon>Enterobacteriaceae</taxon>
        <taxon>Kosakonia</taxon>
    </lineage>
</organism>
<reference evidence="1 2" key="1">
    <citation type="submission" date="2021-03" db="EMBL/GenBank/DDBJ databases">
        <authorList>
            <person name="Li Y."/>
            <person name="Li S."/>
            <person name="Chen M."/>
            <person name="Peng G."/>
            <person name="Tan Z."/>
            <person name="An Q."/>
        </authorList>
    </citation>
    <scope>NUCLEOTIDE SEQUENCE [LARGE SCALE GENOMIC DNA]</scope>
    <source>
        <strain evidence="1 2">Ola 51</strain>
    </source>
</reference>
<keyword evidence="2" id="KW-1185">Reference proteome</keyword>
<dbReference type="EMBL" id="CP014007">
    <property type="protein sequence ID" value="QSV12520.1"/>
    <property type="molecule type" value="Genomic_DNA"/>
</dbReference>
<dbReference type="Proteomes" id="UP000078227">
    <property type="component" value="Chromosome"/>
</dbReference>
<protein>
    <submittedName>
        <fullName evidence="1">DUF1482 family protein</fullName>
    </submittedName>
</protein>
<name>A0ABX7PYG0_9ENTR</name>